<dbReference type="EMBL" id="SIJK02000034">
    <property type="protein sequence ID" value="MBP1467477.1"/>
    <property type="molecule type" value="Genomic_DNA"/>
</dbReference>
<proteinExistence type="predicted"/>
<evidence type="ECO:0000313" key="5">
    <source>
        <dbReference type="Proteomes" id="UP001193081"/>
    </source>
</evidence>
<gene>
    <name evidence="4" type="ORF">EYB53_017320</name>
</gene>
<evidence type="ECO:0000313" key="4">
    <source>
        <dbReference type="EMBL" id="MBP1467477.1"/>
    </source>
</evidence>
<feature type="region of interest" description="Disordered" evidence="1">
    <location>
        <begin position="228"/>
        <end position="272"/>
    </location>
</feature>
<dbReference type="Proteomes" id="UP001193081">
    <property type="component" value="Unassembled WGS sequence"/>
</dbReference>
<keyword evidence="2" id="KW-1133">Transmembrane helix</keyword>
<feature type="transmembrane region" description="Helical" evidence="2">
    <location>
        <begin position="12"/>
        <end position="31"/>
    </location>
</feature>
<name>A0ABS4DDG5_9CHLR</name>
<keyword evidence="2" id="KW-0472">Membrane</keyword>
<comment type="caution">
    <text evidence="4">The sequence shown here is derived from an EMBL/GenBank/DDBJ whole genome shotgun (WGS) entry which is preliminary data.</text>
</comment>
<sequence length="415" mass="43706">MQNLLSGLQTPVVIGVIVVVVLVLVAVLILMRRRRIAAAPDEQVAPPELGPPVDYTAVPLDEEPKGWRDRFARLSPAGKILLLLVPLLVILGLLALILLLLPGGSQTALPPTPVPVTLVVRSASVVRAEPLTVVVVGETTGIDDGILIQAEMREDGEAFGWFNPEQASGAIRRNRVELTIQRAPEAPQPVEGRSYTVVLLTAEGLVSEPGELLTPEISGIADSFFGRTVATPPTPVPTATPAPTATPETEATPEPEPEPEATPEPELPTGLPVGVTNGGNVRRLPALADNVIGGVNGGEQVQLLERTPNGAWYRVRTERDEVGWVSATLLNVPSGTDVPVANVVSVFVDGAVYAEAITSSAVVDQVTRNEVVALTRKTAAGDWYEVTTLRDVSGWVAANLLGIPDEVAAAVPVVE</sequence>
<dbReference type="Pfam" id="PF08239">
    <property type="entry name" value="SH3_3"/>
    <property type="match status" value="2"/>
</dbReference>
<feature type="domain" description="SH3b" evidence="3">
    <location>
        <begin position="352"/>
        <end position="400"/>
    </location>
</feature>
<protein>
    <submittedName>
        <fullName evidence="4">SH3 domain-containing protein</fullName>
    </submittedName>
</protein>
<feature type="domain" description="SH3b" evidence="3">
    <location>
        <begin position="278"/>
        <end position="330"/>
    </location>
</feature>
<feature type="compositionally biased region" description="Low complexity" evidence="1">
    <location>
        <begin position="241"/>
        <end position="250"/>
    </location>
</feature>
<evidence type="ECO:0000256" key="1">
    <source>
        <dbReference type="SAM" id="MobiDB-lite"/>
    </source>
</evidence>
<evidence type="ECO:0000256" key="2">
    <source>
        <dbReference type="SAM" id="Phobius"/>
    </source>
</evidence>
<keyword evidence="5" id="KW-1185">Reference proteome</keyword>
<reference evidence="4 5" key="1">
    <citation type="submission" date="2021-03" db="EMBL/GenBank/DDBJ databases">
        <authorList>
            <person name="Grouzdev D.S."/>
        </authorList>
    </citation>
    <scope>NUCLEOTIDE SEQUENCE [LARGE SCALE GENOMIC DNA]</scope>
    <source>
        <strain evidence="4 5">M50-1</strain>
    </source>
</reference>
<organism evidence="4 5">
    <name type="scientific">Candidatus Chloroploca mongolica</name>
    <dbReference type="NCBI Taxonomy" id="2528176"/>
    <lineage>
        <taxon>Bacteria</taxon>
        <taxon>Bacillati</taxon>
        <taxon>Chloroflexota</taxon>
        <taxon>Chloroflexia</taxon>
        <taxon>Chloroflexales</taxon>
        <taxon>Chloroflexineae</taxon>
        <taxon>Oscillochloridaceae</taxon>
        <taxon>Candidatus Chloroploca</taxon>
    </lineage>
</organism>
<dbReference type="RefSeq" id="WP_135479673.1">
    <property type="nucleotide sequence ID" value="NZ_SIJK02000034.1"/>
</dbReference>
<evidence type="ECO:0000259" key="3">
    <source>
        <dbReference type="Pfam" id="PF08239"/>
    </source>
</evidence>
<dbReference type="InterPro" id="IPR003646">
    <property type="entry name" value="SH3-like_bac-type"/>
</dbReference>
<accession>A0ABS4DDG5</accession>
<keyword evidence="2" id="KW-0812">Transmembrane</keyword>
<feature type="transmembrane region" description="Helical" evidence="2">
    <location>
        <begin position="80"/>
        <end position="101"/>
    </location>
</feature>
<feature type="compositionally biased region" description="Acidic residues" evidence="1">
    <location>
        <begin position="251"/>
        <end position="263"/>
    </location>
</feature>
<dbReference type="Gene3D" id="2.30.30.40">
    <property type="entry name" value="SH3 Domains"/>
    <property type="match status" value="2"/>
</dbReference>